<dbReference type="PANTHER" id="PTHR43689:SF8">
    <property type="entry name" value="ALPHA_BETA-HYDROLASES SUPERFAMILY PROTEIN"/>
    <property type="match status" value="1"/>
</dbReference>
<evidence type="ECO:0000313" key="2">
    <source>
        <dbReference type="EMBL" id="MCH5599985.1"/>
    </source>
</evidence>
<keyword evidence="2" id="KW-0378">Hydrolase</keyword>
<dbReference type="InterPro" id="IPR000073">
    <property type="entry name" value="AB_hydrolase_1"/>
</dbReference>
<dbReference type="Proteomes" id="UP001202248">
    <property type="component" value="Unassembled WGS sequence"/>
</dbReference>
<dbReference type="PANTHER" id="PTHR43689">
    <property type="entry name" value="HYDROLASE"/>
    <property type="match status" value="1"/>
</dbReference>
<dbReference type="Gene3D" id="3.40.50.1820">
    <property type="entry name" value="alpha/beta hydrolase"/>
    <property type="match status" value="1"/>
</dbReference>
<gene>
    <name evidence="2" type="ORF">MKP09_19750</name>
</gene>
<evidence type="ECO:0000313" key="3">
    <source>
        <dbReference type="Proteomes" id="UP001202248"/>
    </source>
</evidence>
<dbReference type="EMBL" id="JAKWBL010000004">
    <property type="protein sequence ID" value="MCH5599985.1"/>
    <property type="molecule type" value="Genomic_DNA"/>
</dbReference>
<protein>
    <submittedName>
        <fullName evidence="2">Alpha/beta hydrolase</fullName>
    </submittedName>
</protein>
<dbReference type="RefSeq" id="WP_240832003.1">
    <property type="nucleotide sequence ID" value="NZ_JAKWBL010000004.1"/>
</dbReference>
<proteinExistence type="predicted"/>
<dbReference type="GO" id="GO:0016787">
    <property type="term" value="F:hydrolase activity"/>
    <property type="evidence" value="ECO:0007669"/>
    <property type="project" value="UniProtKB-KW"/>
</dbReference>
<comment type="caution">
    <text evidence="2">The sequence shown here is derived from an EMBL/GenBank/DDBJ whole genome shotgun (WGS) entry which is preliminary data.</text>
</comment>
<keyword evidence="3" id="KW-1185">Reference proteome</keyword>
<reference evidence="2 3" key="1">
    <citation type="submission" date="2022-02" db="EMBL/GenBank/DDBJ databases">
        <authorList>
            <person name="Min J."/>
        </authorList>
    </citation>
    <scope>NUCLEOTIDE SEQUENCE [LARGE SCALE GENOMIC DNA]</scope>
    <source>
        <strain evidence="2 3">GR10-1</strain>
    </source>
</reference>
<name>A0ABS9SNN9_9BACT</name>
<feature type="domain" description="AB hydrolase-1" evidence="1">
    <location>
        <begin position="61"/>
        <end position="166"/>
    </location>
</feature>
<organism evidence="2 3">
    <name type="scientific">Niabella ginsengisoli</name>
    <dbReference type="NCBI Taxonomy" id="522298"/>
    <lineage>
        <taxon>Bacteria</taxon>
        <taxon>Pseudomonadati</taxon>
        <taxon>Bacteroidota</taxon>
        <taxon>Chitinophagia</taxon>
        <taxon>Chitinophagales</taxon>
        <taxon>Chitinophagaceae</taxon>
        <taxon>Niabella</taxon>
    </lineage>
</organism>
<evidence type="ECO:0000259" key="1">
    <source>
        <dbReference type="Pfam" id="PF00561"/>
    </source>
</evidence>
<sequence>MICLAILAGWLIMSQSCMKFRISDSEAKQLFADSGVTITIADFKVNNFTLHYAKTGSDTLPTLLFLHGSPGAWNAFERYMRDKELLSKYRMISIDRPGFGYSQFGEAVNLEAQAAMLTPLIQSFQNEQPMYGIGHSLGGPLVAKLEMNTPGLFSGIVLLAASVDPAEEKKNTGDMCWINFR</sequence>
<accession>A0ABS9SNN9</accession>
<dbReference type="SUPFAM" id="SSF53474">
    <property type="entry name" value="alpha/beta-Hydrolases"/>
    <property type="match status" value="1"/>
</dbReference>
<dbReference type="Pfam" id="PF00561">
    <property type="entry name" value="Abhydrolase_1"/>
    <property type="match status" value="1"/>
</dbReference>
<dbReference type="InterPro" id="IPR029058">
    <property type="entry name" value="AB_hydrolase_fold"/>
</dbReference>